<evidence type="ECO:0000256" key="2">
    <source>
        <dbReference type="ARBA" id="ARBA00022737"/>
    </source>
</evidence>
<evidence type="ECO:0000256" key="4">
    <source>
        <dbReference type="ARBA" id="ARBA00022833"/>
    </source>
</evidence>
<sequence>MDSSLKNPNFYYNQSQPLYTLFPPPISYQFHYNTLNQTHQNHTHRHGLPPPPPINQPPPYYLHPPPPPPPPPYQSGCVGYTEKRIDSRIVNPNYQLDYRNRIRDCSNGGLTSCLNSSSRVRDGFSSLGNARKDLGDVRVEESKRNCGQSLRVGTSFGYGNVPSHVVGNGGIGKQRWVEMHKDDYYRSEIEPYVDNGKIKGSDEMKPAQFSEKRFNAFKVKRKASRCIAGNVLLGEVTKKKDNFPPPTTVEPNFTTRVDSLDRTFDSQAQSQACENGVKSSAETVSRKETMDTTPLTSTAEVDHNLGSDAGKYTCVISSSSSSKNVVGKGSSKVQPVERTSVLLRSICKNKEGLSNGLVVDRELSSVDQSCNLVCRGLKACSSESDVSLSKDTNVGASESHFNQEVKEKAPTCNSLPVLEVENSIAIETQPCQAGSKVLPNVVHSMDKDLVDKCEVARVENFVVALTPQESQSKTLSSTSEKTQKRANKYTHAAQESCTRSQSDTKKDANLPINVAKHHTWHQKSDTAASRLVAVKPKVTVQSSSTYVRIGNSLLRKPSPGYLGEAQTLQRHSRAPSGSTSGKCALSSGMDPLSNGLPRSSSGEADDPDYFRNGLKSSDTLAQTDIHGASKSEIPHSGGYFKRSKNQLVRNSESLANQAKSLSDDALDSQTGEKMASTRSSSSALSAVMRPFDQSKFSSASTLKEPLSRKANRVHMSPQKIVAQPVQRGTYGRRSMNPASVPRNGSSFTIGQKFLMMRKRRTIYRRSTNGYTLKRSKVPKSIERNSNKPECLADVESWRSGLPEFGKDAKKSFIPRRLVMGNDESLWIRNGNRLVGDPKKRTRVLANEKVRWSLHNTRSRLVKKRNYCQFFTRFGKCNKDDGKCPYIHDPSKVAVCIKFVSRLCANPDCKLTHKVVPERMPDCSYFLQGLCNNEPCLYRHVYCNQNAAVCEGFLRGYCSDGNECRKKHTYTCPVFEATGSCPQESECKLHHPKNRSKGKKRKRESEPWQKISCARYFGSMHKHLPESEPMLINKLATDDAVFGGEGLDFILLDVYEHEASENMDSSTPESVSGDSEAHDSIDELIRPVGLMQE</sequence>
<feature type="region of interest" description="Disordered" evidence="6">
    <location>
        <begin position="652"/>
        <end position="684"/>
    </location>
</feature>
<keyword evidence="1 5" id="KW-0479">Metal-binding</keyword>
<accession>A0A087HJ22</accession>
<proteinExistence type="predicted"/>
<dbReference type="PANTHER" id="PTHR46156:SF1">
    <property type="entry name" value="ZINC FINGER CCCH DOMAIN-CONTAINING PROTEIN 3"/>
    <property type="match status" value="1"/>
</dbReference>
<reference evidence="9" key="1">
    <citation type="journal article" date="2015" name="Nat. Plants">
        <title>Genome expansion of Arabis alpina linked with retrotransposition and reduced symmetric DNA methylation.</title>
        <authorList>
            <person name="Willing E.M."/>
            <person name="Rawat V."/>
            <person name="Mandakova T."/>
            <person name="Maumus F."/>
            <person name="James G.V."/>
            <person name="Nordstroem K.J."/>
            <person name="Becker C."/>
            <person name="Warthmann N."/>
            <person name="Chica C."/>
            <person name="Szarzynska B."/>
            <person name="Zytnicki M."/>
            <person name="Albani M.C."/>
            <person name="Kiefer C."/>
            <person name="Bergonzi S."/>
            <person name="Castaings L."/>
            <person name="Mateos J.L."/>
            <person name="Berns M.C."/>
            <person name="Bujdoso N."/>
            <person name="Piofczyk T."/>
            <person name="de Lorenzo L."/>
            <person name="Barrero-Sicilia C."/>
            <person name="Mateos I."/>
            <person name="Piednoel M."/>
            <person name="Hagmann J."/>
            <person name="Chen-Min-Tao R."/>
            <person name="Iglesias-Fernandez R."/>
            <person name="Schuster S.C."/>
            <person name="Alonso-Blanco C."/>
            <person name="Roudier F."/>
            <person name="Carbonero P."/>
            <person name="Paz-Ares J."/>
            <person name="Davis S.J."/>
            <person name="Pecinka A."/>
            <person name="Quesneville H."/>
            <person name="Colot V."/>
            <person name="Lysak M.A."/>
            <person name="Weigel D."/>
            <person name="Coupland G."/>
            <person name="Schneeberger K."/>
        </authorList>
    </citation>
    <scope>NUCLEOTIDE SEQUENCE [LARGE SCALE GENOMIC DNA]</scope>
    <source>
        <strain evidence="9">cv. Pajares</strain>
    </source>
</reference>
<feature type="compositionally biased region" description="Pro residues" evidence="6">
    <location>
        <begin position="48"/>
        <end position="73"/>
    </location>
</feature>
<keyword evidence="4 5" id="KW-0862">Zinc</keyword>
<evidence type="ECO:0000313" key="9">
    <source>
        <dbReference type="Proteomes" id="UP000029120"/>
    </source>
</evidence>
<feature type="zinc finger region" description="C3H1-type" evidence="5">
    <location>
        <begin position="862"/>
        <end position="890"/>
    </location>
</feature>
<name>A0A087HJ22_ARAAL</name>
<dbReference type="eggNOG" id="KOG1492">
    <property type="taxonomic scope" value="Eukaryota"/>
</dbReference>
<dbReference type="Proteomes" id="UP000029120">
    <property type="component" value="Chromosome 2"/>
</dbReference>
<dbReference type="OrthoDB" id="3247158at2759"/>
<feature type="region of interest" description="Disordered" evidence="6">
    <location>
        <begin position="983"/>
        <end position="1006"/>
    </location>
</feature>
<dbReference type="EMBL" id="CM002870">
    <property type="protein sequence ID" value="KFK42124.1"/>
    <property type="molecule type" value="Genomic_DNA"/>
</dbReference>
<gene>
    <name evidence="8" type="ordered locus">AALP_Aa2g214200</name>
</gene>
<feature type="region of interest" description="Disordered" evidence="6">
    <location>
        <begin position="38"/>
        <end position="76"/>
    </location>
</feature>
<organism evidence="8 9">
    <name type="scientific">Arabis alpina</name>
    <name type="common">Alpine rock-cress</name>
    <dbReference type="NCBI Taxonomy" id="50452"/>
    <lineage>
        <taxon>Eukaryota</taxon>
        <taxon>Viridiplantae</taxon>
        <taxon>Streptophyta</taxon>
        <taxon>Embryophyta</taxon>
        <taxon>Tracheophyta</taxon>
        <taxon>Spermatophyta</taxon>
        <taxon>Magnoliopsida</taxon>
        <taxon>eudicotyledons</taxon>
        <taxon>Gunneridae</taxon>
        <taxon>Pentapetalae</taxon>
        <taxon>rosids</taxon>
        <taxon>malvids</taxon>
        <taxon>Brassicales</taxon>
        <taxon>Brassicaceae</taxon>
        <taxon>Arabideae</taxon>
        <taxon>Arabis</taxon>
    </lineage>
</organism>
<feature type="domain" description="C3H1-type" evidence="7">
    <location>
        <begin position="943"/>
        <end position="970"/>
    </location>
</feature>
<feature type="region of interest" description="Disordered" evidence="6">
    <location>
        <begin position="553"/>
        <end position="615"/>
    </location>
</feature>
<keyword evidence="9" id="KW-1185">Reference proteome</keyword>
<evidence type="ECO:0000256" key="3">
    <source>
        <dbReference type="ARBA" id="ARBA00022771"/>
    </source>
</evidence>
<dbReference type="Gramene" id="KFK42124">
    <property type="protein sequence ID" value="KFK42124"/>
    <property type="gene ID" value="AALP_AA2G214200"/>
</dbReference>
<evidence type="ECO:0000256" key="1">
    <source>
        <dbReference type="ARBA" id="ARBA00022723"/>
    </source>
</evidence>
<dbReference type="SMART" id="SM00356">
    <property type="entry name" value="ZnF_C3H1"/>
    <property type="match status" value="4"/>
</dbReference>
<dbReference type="PROSITE" id="PS50103">
    <property type="entry name" value="ZF_C3H1"/>
    <property type="match status" value="3"/>
</dbReference>
<dbReference type="GO" id="GO:0005634">
    <property type="term" value="C:nucleus"/>
    <property type="evidence" value="ECO:0007669"/>
    <property type="project" value="TreeGrafter"/>
</dbReference>
<feature type="zinc finger region" description="C3H1-type" evidence="5">
    <location>
        <begin position="916"/>
        <end position="942"/>
    </location>
</feature>
<keyword evidence="3 5" id="KW-0863">Zinc-finger</keyword>
<dbReference type="Gene3D" id="4.10.1000.10">
    <property type="entry name" value="Zinc finger, CCCH-type"/>
    <property type="match status" value="2"/>
</dbReference>
<feature type="compositionally biased region" description="Basic and acidic residues" evidence="6">
    <location>
        <begin position="1074"/>
        <end position="1084"/>
    </location>
</feature>
<feature type="region of interest" description="Disordered" evidence="6">
    <location>
        <begin position="469"/>
        <end position="505"/>
    </location>
</feature>
<feature type="zinc finger region" description="C3H1-type" evidence="5">
    <location>
        <begin position="943"/>
        <end position="970"/>
    </location>
</feature>
<feature type="domain" description="C3H1-type" evidence="7">
    <location>
        <begin position="916"/>
        <end position="942"/>
    </location>
</feature>
<evidence type="ECO:0000259" key="7">
    <source>
        <dbReference type="PROSITE" id="PS50103"/>
    </source>
</evidence>
<keyword evidence="2" id="KW-0677">Repeat</keyword>
<feature type="compositionally biased region" description="Polar residues" evidence="6">
    <location>
        <begin position="469"/>
        <end position="480"/>
    </location>
</feature>
<feature type="region of interest" description="Disordered" evidence="6">
    <location>
        <begin position="1059"/>
        <end position="1092"/>
    </location>
</feature>
<feature type="compositionally biased region" description="Basic residues" evidence="6">
    <location>
        <begin position="989"/>
        <end position="1001"/>
    </location>
</feature>
<evidence type="ECO:0000313" key="8">
    <source>
        <dbReference type="EMBL" id="KFK42124.1"/>
    </source>
</evidence>
<dbReference type="FunFam" id="4.10.1000.10:FF:000022">
    <property type="entry name" value="Zinc finger CCCH domain-containing protein 7"/>
    <property type="match status" value="1"/>
</dbReference>
<dbReference type="PANTHER" id="PTHR46156">
    <property type="entry name" value="CCCH ZINGC FINGER"/>
    <property type="match status" value="1"/>
</dbReference>
<feature type="compositionally biased region" description="Polar residues" evidence="6">
    <location>
        <begin position="1061"/>
        <end position="1072"/>
    </location>
</feature>
<dbReference type="AlphaFoldDB" id="A0A087HJ22"/>
<feature type="domain" description="C3H1-type" evidence="7">
    <location>
        <begin position="862"/>
        <end position="890"/>
    </location>
</feature>
<protein>
    <recommendedName>
        <fullName evidence="7">C3H1-type domain-containing protein</fullName>
    </recommendedName>
</protein>
<dbReference type="InterPro" id="IPR000571">
    <property type="entry name" value="Znf_CCCH"/>
</dbReference>
<evidence type="ECO:0000256" key="6">
    <source>
        <dbReference type="SAM" id="MobiDB-lite"/>
    </source>
</evidence>
<dbReference type="GO" id="GO:0008270">
    <property type="term" value="F:zinc ion binding"/>
    <property type="evidence" value="ECO:0007669"/>
    <property type="project" value="UniProtKB-KW"/>
</dbReference>
<evidence type="ECO:0000256" key="5">
    <source>
        <dbReference type="PROSITE-ProRule" id="PRU00723"/>
    </source>
</evidence>